<proteinExistence type="predicted"/>
<reference evidence="3 4" key="1">
    <citation type="journal article" date="2022" name="G3 (Bethesda)">
        <title>Whole-genome sequence and methylome profiling of the almond [Prunus dulcis (Mill.) D.A. Webb] cultivar 'Nonpareil'.</title>
        <authorList>
            <person name="D'Amico-Willman K.M."/>
            <person name="Ouma W.Z."/>
            <person name="Meulia T."/>
            <person name="Sideli G.M."/>
            <person name="Gradziel T.M."/>
            <person name="Fresnedo-Ramirez J."/>
        </authorList>
    </citation>
    <scope>NUCLEOTIDE SEQUENCE [LARGE SCALE GENOMIC DNA]</scope>
    <source>
        <strain evidence="3">Clone GOH B32 T37-40</strain>
    </source>
</reference>
<feature type="region of interest" description="Disordered" evidence="1">
    <location>
        <begin position="169"/>
        <end position="251"/>
    </location>
</feature>
<dbReference type="EMBL" id="JAJFAZ020000004">
    <property type="protein sequence ID" value="KAI5334717.1"/>
    <property type="molecule type" value="Genomic_DNA"/>
</dbReference>
<evidence type="ECO:0000313" key="4">
    <source>
        <dbReference type="Proteomes" id="UP001054821"/>
    </source>
</evidence>
<sequence>MGPLNAVTVMLEKLVSHSSIKHHYHYIFGALLSKPPVISLIVCPFLFYKLNLRLSPCLNLLPITPNFEFLGVSVIHGYVPILLINSSLDLDLVYIFVGYSTSQSAHKYFDPSTSQVFISRHVPFIEHIFPPLALDSSSSSRVSSLTPSLVSTWSNFAPSLAATTPLHFSVSPSSHGSPTNVHGATTSNQGATPTSRSSPSVSGHSLDVPHSPPHATTCAPSPPIRVPSPTVVSSSLPPPPPPPKPRTRLIP</sequence>
<comment type="caution">
    <text evidence="3">The sequence shown here is derived from an EMBL/GenBank/DDBJ whole genome shotgun (WGS) entry which is preliminary data.</text>
</comment>
<evidence type="ECO:0000313" key="3">
    <source>
        <dbReference type="EMBL" id="KAI5334717.1"/>
    </source>
</evidence>
<dbReference type="InterPro" id="IPR057670">
    <property type="entry name" value="SH3_retrovirus"/>
</dbReference>
<accession>A0AAD4Z5T5</accession>
<feature type="domain" description="Retroviral polymerase SH3-like" evidence="2">
    <location>
        <begin position="94"/>
        <end position="131"/>
    </location>
</feature>
<evidence type="ECO:0000256" key="1">
    <source>
        <dbReference type="SAM" id="MobiDB-lite"/>
    </source>
</evidence>
<dbReference type="Pfam" id="PF25597">
    <property type="entry name" value="SH3_retrovirus"/>
    <property type="match status" value="1"/>
</dbReference>
<name>A0AAD4Z5T5_PRUDU</name>
<evidence type="ECO:0000259" key="2">
    <source>
        <dbReference type="Pfam" id="PF25597"/>
    </source>
</evidence>
<protein>
    <recommendedName>
        <fullName evidence="2">Retroviral polymerase SH3-like domain-containing protein</fullName>
    </recommendedName>
</protein>
<dbReference type="AlphaFoldDB" id="A0AAD4Z5T5"/>
<feature type="compositionally biased region" description="Polar residues" evidence="1">
    <location>
        <begin position="170"/>
        <end position="203"/>
    </location>
</feature>
<dbReference type="Proteomes" id="UP001054821">
    <property type="component" value="Chromosome 4"/>
</dbReference>
<keyword evidence="4" id="KW-1185">Reference proteome</keyword>
<gene>
    <name evidence="3" type="ORF">L3X38_024850</name>
</gene>
<organism evidence="3 4">
    <name type="scientific">Prunus dulcis</name>
    <name type="common">Almond</name>
    <name type="synonym">Amygdalus dulcis</name>
    <dbReference type="NCBI Taxonomy" id="3755"/>
    <lineage>
        <taxon>Eukaryota</taxon>
        <taxon>Viridiplantae</taxon>
        <taxon>Streptophyta</taxon>
        <taxon>Embryophyta</taxon>
        <taxon>Tracheophyta</taxon>
        <taxon>Spermatophyta</taxon>
        <taxon>Magnoliopsida</taxon>
        <taxon>eudicotyledons</taxon>
        <taxon>Gunneridae</taxon>
        <taxon>Pentapetalae</taxon>
        <taxon>rosids</taxon>
        <taxon>fabids</taxon>
        <taxon>Rosales</taxon>
        <taxon>Rosaceae</taxon>
        <taxon>Amygdaloideae</taxon>
        <taxon>Amygdaleae</taxon>
        <taxon>Prunus</taxon>
    </lineage>
</organism>